<name>A0AAE0ZE60_9GAST</name>
<dbReference type="EMBL" id="JAWDGP010004108">
    <property type="protein sequence ID" value="KAK3767769.1"/>
    <property type="molecule type" value="Genomic_DNA"/>
</dbReference>
<keyword evidence="1" id="KW-0472">Membrane</keyword>
<sequence length="114" mass="13066">MPLMSISGSTARRQVLELDTHLGSQMYLWLLTAHIHILENQRSDDYSLTVLHAFPTVSMMLVFFGNLNNIRNIRDILLRVSELLQYGSLSEQTRMSFLPSLLLNPFKSQNNVTT</sequence>
<evidence type="ECO:0000256" key="1">
    <source>
        <dbReference type="SAM" id="Phobius"/>
    </source>
</evidence>
<gene>
    <name evidence="2" type="ORF">RRG08_044902</name>
</gene>
<evidence type="ECO:0000313" key="2">
    <source>
        <dbReference type="EMBL" id="KAK3767769.1"/>
    </source>
</evidence>
<proteinExistence type="predicted"/>
<keyword evidence="3" id="KW-1185">Reference proteome</keyword>
<keyword evidence="1" id="KW-1133">Transmembrane helix</keyword>
<dbReference type="AlphaFoldDB" id="A0AAE0ZE60"/>
<feature type="transmembrane region" description="Helical" evidence="1">
    <location>
        <begin position="46"/>
        <end position="67"/>
    </location>
</feature>
<comment type="caution">
    <text evidence="2">The sequence shown here is derived from an EMBL/GenBank/DDBJ whole genome shotgun (WGS) entry which is preliminary data.</text>
</comment>
<accession>A0AAE0ZE60</accession>
<protein>
    <submittedName>
        <fullName evidence="2">Uncharacterized protein</fullName>
    </submittedName>
</protein>
<reference evidence="2" key="1">
    <citation type="journal article" date="2023" name="G3 (Bethesda)">
        <title>A reference genome for the long-term kleptoplast-retaining sea slug Elysia crispata morphotype clarki.</title>
        <authorList>
            <person name="Eastman K.E."/>
            <person name="Pendleton A.L."/>
            <person name="Shaikh M.A."/>
            <person name="Suttiyut T."/>
            <person name="Ogas R."/>
            <person name="Tomko P."/>
            <person name="Gavelis G."/>
            <person name="Widhalm J.R."/>
            <person name="Wisecaver J.H."/>
        </authorList>
    </citation>
    <scope>NUCLEOTIDE SEQUENCE</scope>
    <source>
        <strain evidence="2">ECLA1</strain>
    </source>
</reference>
<evidence type="ECO:0000313" key="3">
    <source>
        <dbReference type="Proteomes" id="UP001283361"/>
    </source>
</evidence>
<organism evidence="2 3">
    <name type="scientific">Elysia crispata</name>
    <name type="common">lettuce slug</name>
    <dbReference type="NCBI Taxonomy" id="231223"/>
    <lineage>
        <taxon>Eukaryota</taxon>
        <taxon>Metazoa</taxon>
        <taxon>Spiralia</taxon>
        <taxon>Lophotrochozoa</taxon>
        <taxon>Mollusca</taxon>
        <taxon>Gastropoda</taxon>
        <taxon>Heterobranchia</taxon>
        <taxon>Euthyneura</taxon>
        <taxon>Panpulmonata</taxon>
        <taxon>Sacoglossa</taxon>
        <taxon>Placobranchoidea</taxon>
        <taxon>Plakobranchidae</taxon>
        <taxon>Elysia</taxon>
    </lineage>
</organism>
<dbReference type="Proteomes" id="UP001283361">
    <property type="component" value="Unassembled WGS sequence"/>
</dbReference>
<keyword evidence="1" id="KW-0812">Transmembrane</keyword>